<keyword evidence="2" id="KW-0812">Transmembrane</keyword>
<dbReference type="AlphaFoldDB" id="A0A7Y8EDJ9"/>
<gene>
    <name evidence="4" type="ORF">HX822_06890</name>
</gene>
<dbReference type="Gene3D" id="1.10.287.110">
    <property type="entry name" value="DnaJ domain"/>
    <property type="match status" value="1"/>
</dbReference>
<evidence type="ECO:0000259" key="3">
    <source>
        <dbReference type="PROSITE" id="PS50076"/>
    </source>
</evidence>
<dbReference type="InterPro" id="IPR001623">
    <property type="entry name" value="DnaJ_domain"/>
</dbReference>
<evidence type="ECO:0000256" key="1">
    <source>
        <dbReference type="ARBA" id="ARBA00023186"/>
    </source>
</evidence>
<dbReference type="Proteomes" id="UP000531950">
    <property type="component" value="Unassembled WGS sequence"/>
</dbReference>
<comment type="caution">
    <text evidence="4">The sequence shown here is derived from an EMBL/GenBank/DDBJ whole genome shotgun (WGS) entry which is preliminary data.</text>
</comment>
<proteinExistence type="predicted"/>
<protein>
    <submittedName>
        <fullName evidence="4">J domain-containing protein</fullName>
    </submittedName>
</protein>
<feature type="transmembrane region" description="Helical" evidence="2">
    <location>
        <begin position="450"/>
        <end position="474"/>
    </location>
</feature>
<evidence type="ECO:0000256" key="2">
    <source>
        <dbReference type="SAM" id="Phobius"/>
    </source>
</evidence>
<reference evidence="4 5" key="1">
    <citation type="submission" date="2020-04" db="EMBL/GenBank/DDBJ databases">
        <title>Molecular characterization of pseudomonads from Agaricus bisporus reveal novel blotch 2 pathogens in Western Europe.</title>
        <authorList>
            <person name="Taparia T."/>
            <person name="Krijger M."/>
            <person name="Haynes E."/>
            <person name="Elpinstone J.G."/>
            <person name="Noble R."/>
            <person name="Van Der Wolf J."/>
        </authorList>
    </citation>
    <scope>NUCLEOTIDE SEQUENCE [LARGE SCALE GENOMIC DNA]</scope>
    <source>
        <strain evidence="4 5">IPO3782</strain>
    </source>
</reference>
<dbReference type="SUPFAM" id="SSF46565">
    <property type="entry name" value="Chaperone J-domain"/>
    <property type="match status" value="1"/>
</dbReference>
<sequence>MECWTVLQLPEDADERSIKRGYARLLKNCRPDDDAEGFQRLREAYEQALNIARWRAEHEEQEAEVIEAPVAEQAYASLNQYSDFIDVHPVSPAPFELPPEQTRAQALIKGLSAANLTERWEQAQQQLCADAFQAALLRHCFDTPGERGAIAAWAVQHLEWLTPWQSVVMTPWQHEALTNELLQQYRQALQELLEQKAEREFVNQLTAYNQQPWLRVFDLQQQWQRIILQLLHETQWSVPLFERVSQAFGWDDQKGVHPEPEWMWSGLVERCQQESFYDNLLAKAKDGPRNSPDVLAARLLLTPMSATQQHRFTDPFGGNEWNACQHLSETLAWRYPQLLERLPQPDVYFWRRFLPRAVSYQSWVRVWGGLAIASGLAFYQQKKTTLVAEMVMFMLLTFIPAMIAIRGTQLWAAFTSRLIVPDLWLSERLLPKRFNPHQYWLVLRHGIPQVGMLLMFGFVLGLMGMLGYLGMILINQFHRQRIGQVSESFNEKYPWISGLHWSYWSPFQVVFLLVMVAATLACQKYLPAFPWTSLTASRL</sequence>
<dbReference type="PROSITE" id="PS50076">
    <property type="entry name" value="DNAJ_2"/>
    <property type="match status" value="1"/>
</dbReference>
<feature type="transmembrane region" description="Helical" evidence="2">
    <location>
        <begin position="362"/>
        <end position="379"/>
    </location>
</feature>
<feature type="transmembrane region" description="Helical" evidence="2">
    <location>
        <begin position="503"/>
        <end position="522"/>
    </location>
</feature>
<organism evidence="4 5">
    <name type="scientific">Pseudomonas yamanorum</name>
    <dbReference type="NCBI Taxonomy" id="515393"/>
    <lineage>
        <taxon>Bacteria</taxon>
        <taxon>Pseudomonadati</taxon>
        <taxon>Pseudomonadota</taxon>
        <taxon>Gammaproteobacteria</taxon>
        <taxon>Pseudomonadales</taxon>
        <taxon>Pseudomonadaceae</taxon>
        <taxon>Pseudomonas</taxon>
    </lineage>
</organism>
<evidence type="ECO:0000313" key="5">
    <source>
        <dbReference type="Proteomes" id="UP000531950"/>
    </source>
</evidence>
<dbReference type="InterPro" id="IPR036869">
    <property type="entry name" value="J_dom_sf"/>
</dbReference>
<feature type="transmembrane region" description="Helical" evidence="2">
    <location>
        <begin position="386"/>
        <end position="405"/>
    </location>
</feature>
<feature type="domain" description="J" evidence="3">
    <location>
        <begin position="2"/>
        <end position="62"/>
    </location>
</feature>
<dbReference type="EMBL" id="JACARG010000012">
    <property type="protein sequence ID" value="NWE12659.1"/>
    <property type="molecule type" value="Genomic_DNA"/>
</dbReference>
<name>A0A7Y8EDJ9_9PSED</name>
<keyword evidence="2" id="KW-0472">Membrane</keyword>
<accession>A0A7Y8EDJ9</accession>
<dbReference type="RefSeq" id="WP_177076682.1">
    <property type="nucleotide sequence ID" value="NZ_JACARG010000012.1"/>
</dbReference>
<keyword evidence="2" id="KW-1133">Transmembrane helix</keyword>
<keyword evidence="1" id="KW-0143">Chaperone</keyword>
<evidence type="ECO:0000313" key="4">
    <source>
        <dbReference type="EMBL" id="NWE12659.1"/>
    </source>
</evidence>